<sequence length="394" mass="44184">MRVKTELIGAVSSLLRVQTEQMPPETVCLPAVRRRCSKLRRQNTKPKEALLIREFGGSKTVMRTTAGDCWCYHADLEVIKYVVSLPTQYEYMGSHMSTLEKLERVSKDSFEDSLNKRSQKLRTSEGLFGAALATGEFLFQPPELFFNFLGQLLVKSFSEIWSCSAALQKSPPPPSFSFRKIAFSLTGFGNVMVSSVGTLSEAGRPSSGDSEPRTAFLRRFRAPDGLSPAIPSALLHRTLKHSAAFQNCSLGIYFKTALSEQQLFNPPELSQTEPENLIMRFNHLGLDADPTISGRVSNIPTWKNPIRQAYWKACVYASAQKIICSSDHTRKSCYLPVLALLRMQKTEKDVRNMGRQVEIVEGAVVEMRHDMGEMQHNMDKKTRSANSSCVDLKN</sequence>
<organism evidence="1 2">
    <name type="scientific">Platanthera zijinensis</name>
    <dbReference type="NCBI Taxonomy" id="2320716"/>
    <lineage>
        <taxon>Eukaryota</taxon>
        <taxon>Viridiplantae</taxon>
        <taxon>Streptophyta</taxon>
        <taxon>Embryophyta</taxon>
        <taxon>Tracheophyta</taxon>
        <taxon>Spermatophyta</taxon>
        <taxon>Magnoliopsida</taxon>
        <taxon>Liliopsida</taxon>
        <taxon>Asparagales</taxon>
        <taxon>Orchidaceae</taxon>
        <taxon>Orchidoideae</taxon>
        <taxon>Orchideae</taxon>
        <taxon>Orchidinae</taxon>
        <taxon>Platanthera</taxon>
    </lineage>
</organism>
<name>A0AAP0GGB6_9ASPA</name>
<dbReference type="EMBL" id="JBBWWQ010000001">
    <property type="protein sequence ID" value="KAK8957677.1"/>
    <property type="molecule type" value="Genomic_DNA"/>
</dbReference>
<dbReference type="AlphaFoldDB" id="A0AAP0GGB6"/>
<keyword evidence="2" id="KW-1185">Reference proteome</keyword>
<accession>A0AAP0GGB6</accession>
<gene>
    <name evidence="1" type="ORF">KSP39_PZI001557</name>
</gene>
<protein>
    <submittedName>
        <fullName evidence="1">Uncharacterized protein</fullName>
    </submittedName>
</protein>
<evidence type="ECO:0000313" key="2">
    <source>
        <dbReference type="Proteomes" id="UP001418222"/>
    </source>
</evidence>
<proteinExistence type="predicted"/>
<dbReference type="Proteomes" id="UP001418222">
    <property type="component" value="Unassembled WGS sequence"/>
</dbReference>
<evidence type="ECO:0000313" key="1">
    <source>
        <dbReference type="EMBL" id="KAK8957677.1"/>
    </source>
</evidence>
<reference evidence="1 2" key="1">
    <citation type="journal article" date="2022" name="Nat. Plants">
        <title>Genomes of leafy and leafless Platanthera orchids illuminate the evolution of mycoheterotrophy.</title>
        <authorList>
            <person name="Li M.H."/>
            <person name="Liu K.W."/>
            <person name="Li Z."/>
            <person name="Lu H.C."/>
            <person name="Ye Q.L."/>
            <person name="Zhang D."/>
            <person name="Wang J.Y."/>
            <person name="Li Y.F."/>
            <person name="Zhong Z.M."/>
            <person name="Liu X."/>
            <person name="Yu X."/>
            <person name="Liu D.K."/>
            <person name="Tu X.D."/>
            <person name="Liu B."/>
            <person name="Hao Y."/>
            <person name="Liao X.Y."/>
            <person name="Jiang Y.T."/>
            <person name="Sun W.H."/>
            <person name="Chen J."/>
            <person name="Chen Y.Q."/>
            <person name="Ai Y."/>
            <person name="Zhai J.W."/>
            <person name="Wu S.S."/>
            <person name="Zhou Z."/>
            <person name="Hsiao Y.Y."/>
            <person name="Wu W.L."/>
            <person name="Chen Y.Y."/>
            <person name="Lin Y.F."/>
            <person name="Hsu J.L."/>
            <person name="Li C.Y."/>
            <person name="Wang Z.W."/>
            <person name="Zhao X."/>
            <person name="Zhong W.Y."/>
            <person name="Ma X.K."/>
            <person name="Ma L."/>
            <person name="Huang J."/>
            <person name="Chen G.Z."/>
            <person name="Huang M.Z."/>
            <person name="Huang L."/>
            <person name="Peng D.H."/>
            <person name="Luo Y.B."/>
            <person name="Zou S.Q."/>
            <person name="Chen S.P."/>
            <person name="Lan S."/>
            <person name="Tsai W.C."/>
            <person name="Van de Peer Y."/>
            <person name="Liu Z.J."/>
        </authorList>
    </citation>
    <scope>NUCLEOTIDE SEQUENCE [LARGE SCALE GENOMIC DNA]</scope>
    <source>
        <strain evidence="1">Lor287</strain>
    </source>
</reference>
<comment type="caution">
    <text evidence="1">The sequence shown here is derived from an EMBL/GenBank/DDBJ whole genome shotgun (WGS) entry which is preliminary data.</text>
</comment>